<proteinExistence type="inferred from homology"/>
<evidence type="ECO:0000256" key="2">
    <source>
        <dbReference type="ARBA" id="ARBA00007342"/>
    </source>
</evidence>
<dbReference type="EMBL" id="CP054393">
    <property type="protein sequence ID" value="QTX03238.1"/>
    <property type="molecule type" value="Genomic_DNA"/>
</dbReference>
<evidence type="ECO:0000313" key="14">
    <source>
        <dbReference type="Proteomes" id="UP000672038"/>
    </source>
</evidence>
<evidence type="ECO:0000256" key="5">
    <source>
        <dbReference type="ARBA" id="ARBA00022679"/>
    </source>
</evidence>
<dbReference type="PANTHER" id="PTHR39453">
    <property type="entry name" value="PHOSPHATE PROPANOYLTRANSFERASE"/>
    <property type="match status" value="1"/>
</dbReference>
<dbReference type="RefSeq" id="WP_210954664.1">
    <property type="nucleotide sequence ID" value="NZ_CP054393.1"/>
</dbReference>
<evidence type="ECO:0000256" key="6">
    <source>
        <dbReference type="ARBA" id="ARBA00022723"/>
    </source>
</evidence>
<evidence type="ECO:0000256" key="3">
    <source>
        <dbReference type="ARBA" id="ARBA00012206"/>
    </source>
</evidence>
<dbReference type="GO" id="GO:0046872">
    <property type="term" value="F:metal ion binding"/>
    <property type="evidence" value="ECO:0007669"/>
    <property type="project" value="UniProtKB-KW"/>
</dbReference>
<keyword evidence="5" id="KW-0808">Transferase</keyword>
<dbReference type="Pfam" id="PF06130">
    <property type="entry name" value="PTAC"/>
    <property type="match status" value="1"/>
</dbReference>
<dbReference type="GO" id="GO:0016747">
    <property type="term" value="F:acyltransferase activity, transferring groups other than amino-acyl groups"/>
    <property type="evidence" value="ECO:0007669"/>
    <property type="project" value="InterPro"/>
</dbReference>
<reference evidence="13" key="1">
    <citation type="submission" date="2020-06" db="EMBL/GenBank/DDBJ databases">
        <title>Complete genome sequence of Candidatus Phytoplasma luffae NCHU2019.</title>
        <authorList>
            <person name="Cho S.-T."/>
            <person name="Tan C.-M."/>
            <person name="Li J.-R."/>
            <person name="Chien Y.-Y."/>
            <person name="Chiu Y.-C."/>
            <person name="Yang J.-Y."/>
            <person name="Kuo C.-H."/>
        </authorList>
    </citation>
    <scope>NUCLEOTIDE SEQUENCE</scope>
    <source>
        <strain evidence="13">NCHU2019</strain>
    </source>
</reference>
<comment type="catalytic activity">
    <reaction evidence="12">
        <text>propanoyl-CoA + phosphate = propanoyl phosphate + CoA</text>
        <dbReference type="Rhea" id="RHEA:28046"/>
        <dbReference type="ChEBI" id="CHEBI:43474"/>
        <dbReference type="ChEBI" id="CHEBI:57287"/>
        <dbReference type="ChEBI" id="CHEBI:57392"/>
        <dbReference type="ChEBI" id="CHEBI:58933"/>
        <dbReference type="EC" id="2.3.1.222"/>
    </reaction>
</comment>
<sequence>MKFIKLGVSGRHVHLTQKTLDILFGCQNYQLTFFKNLQQKGQFAAEEKIDVMSSLGKILKNVRILGPSRNIDQVEISQSDNVRYQFNACVRSSGDIVGSAPATLIGPKGQVEISEGVIIADRHIHLSPEDAKNFNVQDGQIVNIKIKGIKSGILGNVLCRVNPTFILECHLDTDDACSFLLKSGDVVELINERLV</sequence>
<keyword evidence="6" id="KW-0479">Metal-binding</keyword>
<gene>
    <name evidence="13" type="primary">pduL</name>
    <name evidence="13" type="ORF">LFWB_6850</name>
</gene>
<keyword evidence="8" id="KW-0012">Acyltransferase</keyword>
<organism evidence="13 14">
    <name type="scientific">Loofah witches'-broom phytoplasma</name>
    <dbReference type="NCBI Taxonomy" id="35773"/>
    <lineage>
        <taxon>Bacteria</taxon>
        <taxon>Bacillati</taxon>
        <taxon>Mycoplasmatota</taxon>
        <taxon>Mollicutes</taxon>
        <taxon>Acholeplasmatales</taxon>
        <taxon>Acholeplasmataceae</taxon>
        <taxon>Candidatus Phytoplasma</taxon>
        <taxon>16SrVIII (Loofah witches'-broom group)</taxon>
    </lineage>
</organism>
<dbReference type="InterPro" id="IPR008300">
    <property type="entry name" value="PTAC"/>
</dbReference>
<evidence type="ECO:0000256" key="8">
    <source>
        <dbReference type="ARBA" id="ARBA00023315"/>
    </source>
</evidence>
<keyword evidence="7" id="KW-0862">Zinc</keyword>
<accession>A0A975FKQ7</accession>
<dbReference type="Proteomes" id="UP000672038">
    <property type="component" value="Chromosome"/>
</dbReference>
<comment type="similarity">
    <text evidence="2">Belongs to the PduL family.</text>
</comment>
<evidence type="ECO:0000256" key="7">
    <source>
        <dbReference type="ARBA" id="ARBA00022833"/>
    </source>
</evidence>
<evidence type="ECO:0000256" key="10">
    <source>
        <dbReference type="ARBA" id="ARBA00030939"/>
    </source>
</evidence>
<dbReference type="AlphaFoldDB" id="A0A975FKQ7"/>
<evidence type="ECO:0000313" key="13">
    <source>
        <dbReference type="EMBL" id="QTX03238.1"/>
    </source>
</evidence>
<dbReference type="KEGG" id="pluf:LFWB_6850"/>
<protein>
    <recommendedName>
        <fullName evidence="4">Phosphate propanoyltransferase</fullName>
        <ecNumber evidence="3">2.3.1.222</ecNumber>
    </recommendedName>
    <alternativeName>
        <fullName evidence="10">Phosphate acyltransferase PduL</fullName>
    </alternativeName>
    <alternativeName>
        <fullName evidence="9">Phosphotransacylase PduL</fullName>
    </alternativeName>
    <alternativeName>
        <fullName evidence="11">Propanediol utilization protein PduL</fullName>
    </alternativeName>
</protein>
<dbReference type="EC" id="2.3.1.222" evidence="3"/>
<comment type="cofactor">
    <cofactor evidence="1">
        <name>Zn(2+)</name>
        <dbReference type="ChEBI" id="CHEBI:29105"/>
    </cofactor>
</comment>
<keyword evidence="14" id="KW-1185">Reference proteome</keyword>
<evidence type="ECO:0000256" key="12">
    <source>
        <dbReference type="ARBA" id="ARBA00047589"/>
    </source>
</evidence>
<dbReference type="NCBIfam" id="NF011652">
    <property type="entry name" value="PRK15070.1"/>
    <property type="match status" value="1"/>
</dbReference>
<evidence type="ECO:0000256" key="1">
    <source>
        <dbReference type="ARBA" id="ARBA00001947"/>
    </source>
</evidence>
<evidence type="ECO:0000256" key="4">
    <source>
        <dbReference type="ARBA" id="ARBA00020837"/>
    </source>
</evidence>
<dbReference type="PANTHER" id="PTHR39453:SF1">
    <property type="entry name" value="PHOSPHATE PROPANOYLTRANSFERASE"/>
    <property type="match status" value="1"/>
</dbReference>
<evidence type="ECO:0000256" key="9">
    <source>
        <dbReference type="ARBA" id="ARBA00030044"/>
    </source>
</evidence>
<name>A0A975FKQ7_LOWBP</name>
<evidence type="ECO:0000256" key="11">
    <source>
        <dbReference type="ARBA" id="ARBA00033077"/>
    </source>
</evidence>